<keyword evidence="6" id="KW-0333">Golgi apparatus</keyword>
<feature type="compositionally biased region" description="Low complexity" evidence="8">
    <location>
        <begin position="72"/>
        <end position="82"/>
    </location>
</feature>
<keyword evidence="10" id="KW-1185">Reference proteome</keyword>
<feature type="compositionally biased region" description="Basic and acidic residues" evidence="8">
    <location>
        <begin position="930"/>
        <end position="939"/>
    </location>
</feature>
<evidence type="ECO:0000256" key="8">
    <source>
        <dbReference type="SAM" id="MobiDB-lite"/>
    </source>
</evidence>
<feature type="compositionally biased region" description="Low complexity" evidence="8">
    <location>
        <begin position="953"/>
        <end position="964"/>
    </location>
</feature>
<sequence length="998" mass="113681">MNRSTEPPLPSTSSSSSSTTTRSITPPLRSRHSTRSFTSLAPSDSRSNHHHRPTTTTASSKAQYKPRKSFKLQQLQLQQQQQPNSNQQTHQSIPSKLSIPIGTTRPEDIDLLSIEDPDDLFLNFTIREIRSIERRARSDADQKREDLRQMVGERYRDLLSAADSIVRMKNSSEKLLKNLNHAQLESDRNRLKSKAQLAGNSHTRSITGSSKLSYTLATLVRLLLDLAEHIWRSLEQEDFLTASRYESLGRIISNELTSGNWDESGETEPHEVIEMFPIVERQSETLGQLGPQISSRAKSFLRKWEANSQATMDALAAIILMDNTSLLDSLQLLLQVRKTTFNSLIARLNGSWTELVKNAVRLLLATLENVEQIFLKDDLTNLLKAVQDGSYKEKHLKPLLSLLPNAHQLIHHIPKSIVNFSPFVAALTVSEEFQPHSITQSWFQACQLELISYIDKKLDQVQSTQTLVEFRSTLRDLIGEPNESRFQSTIEDLGKSILLSLNRRFYELYQARLDHLRIEVIDGLKENDERGRAQKERWILDKKLPVLEPNDPTRFPRYLRSIQNRIEGKLITEEEEEQDGKGEEDQNKAGIVKKMECVGKLLREDFSRWEDDQGSWINPHPTSTQQRNSYLDLGAQFVESCLKEIKSILDQEMEKTNIGKELSVGDLALQILSTRSSFMKDLSLQQNPDQNRSSSESKGFIEDFQAGLHQILSLSSEHWTHDVVHQAVLIFHASHVKLTQNSHYFILESTIEEPKKKEAVTRPSEGLFKALTYLSTTMIKSLGVHRLKAQQESLLEILIDRFVCGILEDNRILDLVSQSSNLQLSLGPQLLVDSIFFDLLFLDHLFFASRPLTSADHHHHQQQPLQMINKVIDTILEQTGEKEEAEEEGVKKKKQETIERVIRFKSTIQRLWWPLFPITIPSNKTITGEGADRNQDGRTDQNNAGHRQALNRIPSSSSTTTTATAITSTPLIDFKKLPKFGGLRCVKPGNRFTLMSIQ</sequence>
<evidence type="ECO:0000256" key="1">
    <source>
        <dbReference type="ARBA" id="ARBA00004395"/>
    </source>
</evidence>
<name>A0A5B0LVW1_PUCGR</name>
<comment type="similarity">
    <text evidence="2">Belongs to the COG1 family.</text>
</comment>
<evidence type="ECO:0000256" key="7">
    <source>
        <dbReference type="ARBA" id="ARBA00023136"/>
    </source>
</evidence>
<evidence type="ECO:0000256" key="3">
    <source>
        <dbReference type="ARBA" id="ARBA00020978"/>
    </source>
</evidence>
<dbReference type="Proteomes" id="UP000324748">
    <property type="component" value="Unassembled WGS sequence"/>
</dbReference>
<keyword evidence="5" id="KW-0653">Protein transport</keyword>
<dbReference type="InterPro" id="IPR033370">
    <property type="entry name" value="COG1"/>
</dbReference>
<comment type="caution">
    <text evidence="9">The sequence shown here is derived from an EMBL/GenBank/DDBJ whole genome shotgun (WGS) entry which is preliminary data.</text>
</comment>
<feature type="region of interest" description="Disordered" evidence="8">
    <location>
        <begin position="924"/>
        <end position="964"/>
    </location>
</feature>
<evidence type="ECO:0000256" key="2">
    <source>
        <dbReference type="ARBA" id="ARBA00006653"/>
    </source>
</evidence>
<evidence type="ECO:0000256" key="5">
    <source>
        <dbReference type="ARBA" id="ARBA00022927"/>
    </source>
</evidence>
<dbReference type="GO" id="GO:0017119">
    <property type="term" value="C:Golgi transport complex"/>
    <property type="evidence" value="ECO:0007669"/>
    <property type="project" value="InterPro"/>
</dbReference>
<organism evidence="9 10">
    <name type="scientific">Puccinia graminis f. sp. tritici</name>
    <dbReference type="NCBI Taxonomy" id="56615"/>
    <lineage>
        <taxon>Eukaryota</taxon>
        <taxon>Fungi</taxon>
        <taxon>Dikarya</taxon>
        <taxon>Basidiomycota</taxon>
        <taxon>Pucciniomycotina</taxon>
        <taxon>Pucciniomycetes</taxon>
        <taxon>Pucciniales</taxon>
        <taxon>Pucciniaceae</taxon>
        <taxon>Puccinia</taxon>
    </lineage>
</organism>
<gene>
    <name evidence="9" type="ORF">PGT21_010636</name>
</gene>
<dbReference type="EMBL" id="VSWC01000183">
    <property type="protein sequence ID" value="KAA1069067.1"/>
    <property type="molecule type" value="Genomic_DNA"/>
</dbReference>
<evidence type="ECO:0000256" key="4">
    <source>
        <dbReference type="ARBA" id="ARBA00022448"/>
    </source>
</evidence>
<dbReference type="AlphaFoldDB" id="A0A5B0LVW1"/>
<protein>
    <recommendedName>
        <fullName evidence="3">Conserved oligomeric Golgi complex subunit 1</fullName>
    </recommendedName>
</protein>
<accession>A0A5B0LVW1</accession>
<dbReference type="GO" id="GO:0000139">
    <property type="term" value="C:Golgi membrane"/>
    <property type="evidence" value="ECO:0007669"/>
    <property type="project" value="UniProtKB-SubCell"/>
</dbReference>
<feature type="compositionally biased region" description="Low complexity" evidence="8">
    <location>
        <begin position="1"/>
        <end position="28"/>
    </location>
</feature>
<keyword evidence="4" id="KW-0813">Transport</keyword>
<dbReference type="OrthoDB" id="46189at2759"/>
<evidence type="ECO:0000313" key="10">
    <source>
        <dbReference type="Proteomes" id="UP000324748"/>
    </source>
</evidence>
<proteinExistence type="inferred from homology"/>
<evidence type="ECO:0000256" key="6">
    <source>
        <dbReference type="ARBA" id="ARBA00023034"/>
    </source>
</evidence>
<feature type="region of interest" description="Disordered" evidence="8">
    <location>
        <begin position="1"/>
        <end position="101"/>
    </location>
</feature>
<dbReference type="GO" id="GO:0015031">
    <property type="term" value="P:protein transport"/>
    <property type="evidence" value="ECO:0007669"/>
    <property type="project" value="UniProtKB-KW"/>
</dbReference>
<dbReference type="Pfam" id="PF08700">
    <property type="entry name" value="VPS51_Exo84_N"/>
    <property type="match status" value="1"/>
</dbReference>
<comment type="subcellular location">
    <subcellularLocation>
        <location evidence="1">Golgi apparatus membrane</location>
        <topology evidence="1">Peripheral membrane protein</topology>
    </subcellularLocation>
</comment>
<reference evidence="9 10" key="1">
    <citation type="submission" date="2019-05" db="EMBL/GenBank/DDBJ databases">
        <title>Emergence of the Ug99 lineage of the wheat stem rust pathogen through somatic hybridization.</title>
        <authorList>
            <person name="Li F."/>
            <person name="Upadhyaya N.M."/>
            <person name="Sperschneider J."/>
            <person name="Matny O."/>
            <person name="Nguyen-Phuc H."/>
            <person name="Mago R."/>
            <person name="Raley C."/>
            <person name="Miller M.E."/>
            <person name="Silverstein K.A.T."/>
            <person name="Henningsen E."/>
            <person name="Hirsch C.D."/>
            <person name="Visser B."/>
            <person name="Pretorius Z.A."/>
            <person name="Steffenson B.J."/>
            <person name="Schwessinger B."/>
            <person name="Dodds P.N."/>
            <person name="Figueroa M."/>
        </authorList>
    </citation>
    <scope>NUCLEOTIDE SEQUENCE [LARGE SCALE GENOMIC DNA]</scope>
    <source>
        <strain evidence="9">21-0</strain>
    </source>
</reference>
<feature type="compositionally biased region" description="Polar residues" evidence="8">
    <location>
        <begin position="83"/>
        <end position="95"/>
    </location>
</feature>
<evidence type="ECO:0000313" key="9">
    <source>
        <dbReference type="EMBL" id="KAA1069067.1"/>
    </source>
</evidence>
<feature type="compositionally biased region" description="Polar residues" evidence="8">
    <location>
        <begin position="35"/>
        <end position="45"/>
    </location>
</feature>
<dbReference type="GO" id="GO:0006891">
    <property type="term" value="P:intra-Golgi vesicle-mediated transport"/>
    <property type="evidence" value="ECO:0007669"/>
    <property type="project" value="InterPro"/>
</dbReference>
<dbReference type="PANTHER" id="PTHR31658:SF0">
    <property type="entry name" value="CONSERVED OLIGOMERIC GOLGI COMPLEX SUBUNIT 1"/>
    <property type="match status" value="1"/>
</dbReference>
<dbReference type="PANTHER" id="PTHR31658">
    <property type="entry name" value="CONSERVED OLIGOMERIC GOLGI COMPLEX SUBUNIT 1"/>
    <property type="match status" value="1"/>
</dbReference>
<keyword evidence="7" id="KW-0472">Membrane</keyword>